<organism evidence="3 4">
    <name type="scientific">Georgenia ruanii</name>
    <dbReference type="NCBI Taxonomy" id="348442"/>
    <lineage>
        <taxon>Bacteria</taxon>
        <taxon>Bacillati</taxon>
        <taxon>Actinomycetota</taxon>
        <taxon>Actinomycetes</taxon>
        <taxon>Micrococcales</taxon>
        <taxon>Bogoriellaceae</taxon>
        <taxon>Georgenia</taxon>
    </lineage>
</organism>
<dbReference type="GO" id="GO:0004721">
    <property type="term" value="F:phosphoprotein phosphatase activity"/>
    <property type="evidence" value="ECO:0007669"/>
    <property type="project" value="InterPro"/>
</dbReference>
<dbReference type="EMBL" id="WHPD01001585">
    <property type="protein sequence ID" value="MPV88465.1"/>
    <property type="molecule type" value="Genomic_DNA"/>
</dbReference>
<evidence type="ECO:0000259" key="2">
    <source>
        <dbReference type="PROSITE" id="PS50056"/>
    </source>
</evidence>
<protein>
    <submittedName>
        <fullName evidence="3">Protein-tyrosine-phosphatase</fullName>
    </submittedName>
</protein>
<keyword evidence="4" id="KW-1185">Reference proteome</keyword>
<feature type="compositionally biased region" description="Basic and acidic residues" evidence="1">
    <location>
        <begin position="1"/>
        <end position="17"/>
    </location>
</feature>
<dbReference type="SUPFAM" id="SSF52799">
    <property type="entry name" value="(Phosphotyrosine protein) phosphatases II"/>
    <property type="match status" value="1"/>
</dbReference>
<dbReference type="Pfam" id="PF13350">
    <property type="entry name" value="Y_phosphatase3"/>
    <property type="match status" value="1"/>
</dbReference>
<evidence type="ECO:0000256" key="1">
    <source>
        <dbReference type="SAM" id="MobiDB-lite"/>
    </source>
</evidence>
<proteinExistence type="predicted"/>
<dbReference type="InterPro" id="IPR016130">
    <property type="entry name" value="Tyr_Pase_AS"/>
</dbReference>
<dbReference type="InterPro" id="IPR000387">
    <property type="entry name" value="Tyr_Pase_dom"/>
</dbReference>
<accession>A0A7J9UV05</accession>
<dbReference type="InterPro" id="IPR026893">
    <property type="entry name" value="Tyr/Ser_Pase_IphP-type"/>
</dbReference>
<comment type="caution">
    <text evidence="3">The sequence shown here is derived from an EMBL/GenBank/DDBJ whole genome shotgun (WGS) entry which is preliminary data.</text>
</comment>
<gene>
    <name evidence="3" type="ORF">GB882_07280</name>
</gene>
<evidence type="ECO:0000313" key="4">
    <source>
        <dbReference type="Proteomes" id="UP000429644"/>
    </source>
</evidence>
<name>A0A7J9UV05_9MICO</name>
<dbReference type="AlphaFoldDB" id="A0A7J9UV05"/>
<feature type="region of interest" description="Disordered" evidence="1">
    <location>
        <begin position="1"/>
        <end position="21"/>
    </location>
</feature>
<dbReference type="InterPro" id="IPR029021">
    <property type="entry name" value="Prot-tyrosine_phosphatase-like"/>
</dbReference>
<evidence type="ECO:0000313" key="3">
    <source>
        <dbReference type="EMBL" id="MPV88465.1"/>
    </source>
</evidence>
<sequence>MLYRSDVPHDGDADPAHVPHWPPATVVDLRTEREAERTSYALRGAERVPYPLHGAAAPDSVRGSDLGAIYRHILESVPERVAAAVGIVVSSPAPVLVHCTAGKDRTGIVIGALLLAAGVAPVDVLADYLRTADNMDAVVQRVARRARPGARPLNPAWLLTPAEAFTEVIKALTLSAHGDVRGWLCAHGTRRDRLDEWAQRFVQPAVRAEAW</sequence>
<dbReference type="Proteomes" id="UP000429644">
    <property type="component" value="Unassembled WGS sequence"/>
</dbReference>
<feature type="domain" description="Tyrosine specific protein phosphatases" evidence="2">
    <location>
        <begin position="71"/>
        <end position="130"/>
    </location>
</feature>
<feature type="non-terminal residue" evidence="3">
    <location>
        <position position="1"/>
    </location>
</feature>
<dbReference type="PROSITE" id="PS00383">
    <property type="entry name" value="TYR_PHOSPHATASE_1"/>
    <property type="match status" value="1"/>
</dbReference>
<dbReference type="PROSITE" id="PS50056">
    <property type="entry name" value="TYR_PHOSPHATASE_2"/>
    <property type="match status" value="1"/>
</dbReference>
<reference evidence="3 4" key="1">
    <citation type="submission" date="2019-10" db="EMBL/GenBank/DDBJ databases">
        <title>Georgenia wutianyii sp. nov. and Georgenia yuyongxinii sp. nov. isolated from plateau pika (Ochotona curzoniae) in the Qinghai-Tibet plateau of China.</title>
        <authorList>
            <person name="Tian Z."/>
        </authorList>
    </citation>
    <scope>NUCLEOTIDE SEQUENCE [LARGE SCALE GENOMIC DNA]</scope>
    <source>
        <strain evidence="3 4">JCM 15130</strain>
    </source>
</reference>
<dbReference type="Gene3D" id="3.90.190.10">
    <property type="entry name" value="Protein tyrosine phosphatase superfamily"/>
    <property type="match status" value="1"/>
</dbReference>